<keyword evidence="1" id="KW-0472">Membrane</keyword>
<name>A0A7J7JYE4_BUGNE</name>
<evidence type="ECO:0000313" key="3">
    <source>
        <dbReference type="Proteomes" id="UP000593567"/>
    </source>
</evidence>
<gene>
    <name evidence="2" type="ORF">EB796_011010</name>
</gene>
<proteinExistence type="predicted"/>
<feature type="transmembrane region" description="Helical" evidence="1">
    <location>
        <begin position="86"/>
        <end position="105"/>
    </location>
</feature>
<comment type="caution">
    <text evidence="2">The sequence shown here is derived from an EMBL/GenBank/DDBJ whole genome shotgun (WGS) entry which is preliminary data.</text>
</comment>
<evidence type="ECO:0000256" key="1">
    <source>
        <dbReference type="SAM" id="Phobius"/>
    </source>
</evidence>
<reference evidence="2" key="1">
    <citation type="submission" date="2020-06" db="EMBL/GenBank/DDBJ databases">
        <title>Draft genome of Bugula neritina, a colonial animal packing powerful symbionts and potential medicines.</title>
        <authorList>
            <person name="Rayko M."/>
        </authorList>
    </citation>
    <scope>NUCLEOTIDE SEQUENCE [LARGE SCALE GENOMIC DNA]</scope>
    <source>
        <strain evidence="2">Kwan_BN1</strain>
    </source>
</reference>
<sequence length="146" mass="16110">MSSLLSNVYMVVSLVVAMSTGVLWASVQPVLEPELRSKFGLSQEISALIFLLIPLSYTITTPLVGKALNKYVSCFVHIQLLVKSLDLIYVMMVAYGICLIDFIFMGPTPLFSNLPRKTDLVIKAGENTRNAVPMTIVDECKPLLNN</sequence>
<dbReference type="OrthoDB" id="446368at2759"/>
<accession>A0A7J7JYE4</accession>
<evidence type="ECO:0008006" key="4">
    <source>
        <dbReference type="Google" id="ProtNLM"/>
    </source>
</evidence>
<keyword evidence="3" id="KW-1185">Reference proteome</keyword>
<protein>
    <recommendedName>
        <fullName evidence="4">SLC18B1</fullName>
    </recommendedName>
</protein>
<organism evidence="2 3">
    <name type="scientific">Bugula neritina</name>
    <name type="common">Brown bryozoan</name>
    <name type="synonym">Sertularia neritina</name>
    <dbReference type="NCBI Taxonomy" id="10212"/>
    <lineage>
        <taxon>Eukaryota</taxon>
        <taxon>Metazoa</taxon>
        <taxon>Spiralia</taxon>
        <taxon>Lophotrochozoa</taxon>
        <taxon>Bryozoa</taxon>
        <taxon>Gymnolaemata</taxon>
        <taxon>Cheilostomatida</taxon>
        <taxon>Flustrina</taxon>
        <taxon>Buguloidea</taxon>
        <taxon>Bugulidae</taxon>
        <taxon>Bugula</taxon>
    </lineage>
</organism>
<dbReference type="Proteomes" id="UP000593567">
    <property type="component" value="Unassembled WGS sequence"/>
</dbReference>
<keyword evidence="1" id="KW-0812">Transmembrane</keyword>
<evidence type="ECO:0000313" key="2">
    <source>
        <dbReference type="EMBL" id="KAF6030711.1"/>
    </source>
</evidence>
<keyword evidence="1" id="KW-1133">Transmembrane helix</keyword>
<dbReference type="EMBL" id="VXIV02001680">
    <property type="protein sequence ID" value="KAF6030711.1"/>
    <property type="molecule type" value="Genomic_DNA"/>
</dbReference>
<feature type="transmembrane region" description="Helical" evidence="1">
    <location>
        <begin position="45"/>
        <end position="65"/>
    </location>
</feature>
<feature type="transmembrane region" description="Helical" evidence="1">
    <location>
        <begin position="7"/>
        <end position="25"/>
    </location>
</feature>
<dbReference type="AlphaFoldDB" id="A0A7J7JYE4"/>